<dbReference type="EMBL" id="QFOT01000051">
    <property type="protein sequence ID" value="PZP55768.1"/>
    <property type="molecule type" value="Genomic_DNA"/>
</dbReference>
<evidence type="ECO:0000256" key="7">
    <source>
        <dbReference type="ARBA" id="ARBA00022962"/>
    </source>
</evidence>
<dbReference type="GO" id="GO:0005737">
    <property type="term" value="C:cytoplasm"/>
    <property type="evidence" value="ECO:0007669"/>
    <property type="project" value="UniProtKB-SubCell"/>
</dbReference>
<dbReference type="Pfam" id="PF13507">
    <property type="entry name" value="GATase_5"/>
    <property type="match status" value="1"/>
</dbReference>
<dbReference type="EC" id="3.5.1.2" evidence="8"/>
<keyword evidence="3 8" id="KW-0547">Nucleotide-binding</keyword>
<gene>
    <name evidence="8" type="primary">purQ</name>
    <name evidence="9" type="ORF">DI586_05765</name>
</gene>
<reference evidence="9 10" key="1">
    <citation type="submission" date="2017-08" db="EMBL/GenBank/DDBJ databases">
        <title>Infants hospitalized years apart are colonized by the same room-sourced microbial strains.</title>
        <authorList>
            <person name="Brooks B."/>
            <person name="Olm M.R."/>
            <person name="Firek B.A."/>
            <person name="Baker R."/>
            <person name="Thomas B.C."/>
            <person name="Morowitz M.J."/>
            <person name="Banfield J.F."/>
        </authorList>
    </citation>
    <scope>NUCLEOTIDE SEQUENCE [LARGE SCALE GENOMIC DNA]</scope>
    <source>
        <strain evidence="9">S2_006_000_R2_64</strain>
    </source>
</reference>
<dbReference type="UniPathway" id="UPA00074">
    <property type="reaction ID" value="UER00128"/>
</dbReference>
<keyword evidence="4 8" id="KW-0658">Purine biosynthesis</keyword>
<feature type="active site" evidence="8">
    <location>
        <position position="206"/>
    </location>
</feature>
<evidence type="ECO:0000256" key="6">
    <source>
        <dbReference type="ARBA" id="ARBA00022840"/>
    </source>
</evidence>
<dbReference type="NCBIfam" id="TIGR01737">
    <property type="entry name" value="FGAM_synth_I"/>
    <property type="match status" value="1"/>
</dbReference>
<comment type="pathway">
    <text evidence="8">Purine metabolism; IMP biosynthesis via de novo pathway; 5-amino-1-(5-phospho-D-ribosyl)imidazole from N(2)-formyl-N(1)-(5-phospho-D-ribosyl)glycinamide: step 1/2.</text>
</comment>
<feature type="active site" description="Nucleophile" evidence="8">
    <location>
        <position position="86"/>
    </location>
</feature>
<comment type="caution">
    <text evidence="9">The sequence shown here is derived from an EMBL/GenBank/DDBJ whole genome shotgun (WGS) entry which is preliminary data.</text>
</comment>
<comment type="catalytic activity">
    <reaction evidence="8">
        <text>L-glutamine + H2O = L-glutamate + NH4(+)</text>
        <dbReference type="Rhea" id="RHEA:15889"/>
        <dbReference type="ChEBI" id="CHEBI:15377"/>
        <dbReference type="ChEBI" id="CHEBI:28938"/>
        <dbReference type="ChEBI" id="CHEBI:29985"/>
        <dbReference type="ChEBI" id="CHEBI:58359"/>
        <dbReference type="EC" id="3.5.1.2"/>
    </reaction>
</comment>
<dbReference type="PANTHER" id="PTHR47552:SF1">
    <property type="entry name" value="PHOSPHORIBOSYLFORMYLGLYCINAMIDINE SYNTHASE SUBUNIT PURQ"/>
    <property type="match status" value="1"/>
</dbReference>
<proteinExistence type="inferred from homology"/>
<evidence type="ECO:0000313" key="10">
    <source>
        <dbReference type="Proteomes" id="UP000249739"/>
    </source>
</evidence>
<evidence type="ECO:0000313" key="9">
    <source>
        <dbReference type="EMBL" id="PZP55768.1"/>
    </source>
</evidence>
<comment type="subcellular location">
    <subcellularLocation>
        <location evidence="8">Cytoplasm</location>
    </subcellularLocation>
</comment>
<accession>A0A2W5FKS5</accession>
<dbReference type="Proteomes" id="UP000249739">
    <property type="component" value="Unassembled WGS sequence"/>
</dbReference>
<evidence type="ECO:0000256" key="8">
    <source>
        <dbReference type="HAMAP-Rule" id="MF_00421"/>
    </source>
</evidence>
<dbReference type="NCBIfam" id="NF002957">
    <property type="entry name" value="PRK03619.1"/>
    <property type="match status" value="1"/>
</dbReference>
<comment type="catalytic activity">
    <reaction evidence="8">
        <text>N(2)-formyl-N(1)-(5-phospho-beta-D-ribosyl)glycinamide + L-glutamine + ATP + H2O = 2-formamido-N(1)-(5-O-phospho-beta-D-ribosyl)acetamidine + L-glutamate + ADP + phosphate + H(+)</text>
        <dbReference type="Rhea" id="RHEA:17129"/>
        <dbReference type="ChEBI" id="CHEBI:15377"/>
        <dbReference type="ChEBI" id="CHEBI:15378"/>
        <dbReference type="ChEBI" id="CHEBI:29985"/>
        <dbReference type="ChEBI" id="CHEBI:30616"/>
        <dbReference type="ChEBI" id="CHEBI:43474"/>
        <dbReference type="ChEBI" id="CHEBI:58359"/>
        <dbReference type="ChEBI" id="CHEBI:147286"/>
        <dbReference type="ChEBI" id="CHEBI:147287"/>
        <dbReference type="ChEBI" id="CHEBI:456216"/>
        <dbReference type="EC" id="6.3.5.3"/>
    </reaction>
</comment>
<dbReference type="SUPFAM" id="SSF52317">
    <property type="entry name" value="Class I glutamine amidotransferase-like"/>
    <property type="match status" value="1"/>
</dbReference>
<evidence type="ECO:0000256" key="2">
    <source>
        <dbReference type="ARBA" id="ARBA00022598"/>
    </source>
</evidence>
<dbReference type="EC" id="6.3.5.3" evidence="8"/>
<feature type="active site" evidence="8">
    <location>
        <position position="204"/>
    </location>
</feature>
<comment type="function">
    <text evidence="8">Part of the phosphoribosylformylglycinamidine synthase complex involved in the purines biosynthetic pathway. Catalyzes the ATP-dependent conversion of formylglycinamide ribonucleotide (FGAR) and glutamine to yield formylglycinamidine ribonucleotide (FGAM) and glutamate. The FGAM synthase complex is composed of three subunits. PurQ produces an ammonia molecule by converting glutamine to glutamate. PurL transfers the ammonia molecule to FGAR to form FGAM in an ATP-dependent manner. PurS interacts with PurQ and PurL and is thought to assist in the transfer of the ammonia molecule from PurQ to PurL.</text>
</comment>
<dbReference type="PANTHER" id="PTHR47552">
    <property type="entry name" value="PHOSPHORIBOSYLFORMYLGLYCINAMIDINE SYNTHASE SUBUNIT PURQ"/>
    <property type="match status" value="1"/>
</dbReference>
<sequence length="230" mass="24836">MKAAIIVFPGTNREKDMAMALEHVSGKKPDLVWHKETSLSNYDLIVLPGGFSYGDYLRCGAMAAHSPIMKEVIAKANAGTRLLAVCNGFQMLVETGLVPGGLLHNASLKFICKQVHLKVGNTATDFTRNFSANEVIQVPVAHGEGNYFVNADILKKLEDNNQIAFRYCNENGDSDHPDIAPNGSIANIAGVFNERKTIMGMMPHPEDAVVPHAGNQSGTKLFSSIVEALA</sequence>
<evidence type="ECO:0000256" key="4">
    <source>
        <dbReference type="ARBA" id="ARBA00022755"/>
    </source>
</evidence>
<dbReference type="CDD" id="cd01740">
    <property type="entry name" value="GATase1_FGAR_AT"/>
    <property type="match status" value="1"/>
</dbReference>
<dbReference type="GO" id="GO:0006189">
    <property type="term" value="P:'de novo' IMP biosynthetic process"/>
    <property type="evidence" value="ECO:0007669"/>
    <property type="project" value="UniProtKB-UniRule"/>
</dbReference>
<name>A0A2W5FKS5_9BACT</name>
<organism evidence="9 10">
    <name type="scientific">Micavibrio aeruginosavorus</name>
    <dbReference type="NCBI Taxonomy" id="349221"/>
    <lineage>
        <taxon>Bacteria</taxon>
        <taxon>Pseudomonadati</taxon>
        <taxon>Bdellovibrionota</taxon>
        <taxon>Bdellovibrionia</taxon>
        <taxon>Bdellovibrionales</taxon>
        <taxon>Pseudobdellovibrionaceae</taxon>
        <taxon>Micavibrio</taxon>
    </lineage>
</organism>
<keyword evidence="5 8" id="KW-0378">Hydrolase</keyword>
<dbReference type="InterPro" id="IPR029062">
    <property type="entry name" value="Class_I_gatase-like"/>
</dbReference>
<dbReference type="HAMAP" id="MF_00421">
    <property type="entry name" value="PurQ"/>
    <property type="match status" value="1"/>
</dbReference>
<dbReference type="AlphaFoldDB" id="A0A2W5FKS5"/>
<keyword evidence="2 8" id="KW-0436">Ligase</keyword>
<evidence type="ECO:0000256" key="3">
    <source>
        <dbReference type="ARBA" id="ARBA00022741"/>
    </source>
</evidence>
<keyword evidence="1 8" id="KW-0963">Cytoplasm</keyword>
<keyword evidence="6 8" id="KW-0067">ATP-binding</keyword>
<evidence type="ECO:0000256" key="5">
    <source>
        <dbReference type="ARBA" id="ARBA00022801"/>
    </source>
</evidence>
<dbReference type="SMART" id="SM01211">
    <property type="entry name" value="GATase_5"/>
    <property type="match status" value="1"/>
</dbReference>
<dbReference type="PROSITE" id="PS51273">
    <property type="entry name" value="GATASE_TYPE_1"/>
    <property type="match status" value="1"/>
</dbReference>
<keyword evidence="7 8" id="KW-0315">Glutamine amidotransferase</keyword>
<dbReference type="Gene3D" id="3.40.50.880">
    <property type="match status" value="1"/>
</dbReference>
<dbReference type="GO" id="GO:0004359">
    <property type="term" value="F:glutaminase activity"/>
    <property type="evidence" value="ECO:0007669"/>
    <property type="project" value="UniProtKB-EC"/>
</dbReference>
<comment type="subunit">
    <text evidence="8">Part of the FGAM synthase complex composed of 1 PurL, 1 PurQ and 2 PurS subunits.</text>
</comment>
<dbReference type="InterPro" id="IPR010075">
    <property type="entry name" value="PRibForGlyAmidine_synth_PurQ"/>
</dbReference>
<dbReference type="GO" id="GO:0004642">
    <property type="term" value="F:phosphoribosylformylglycinamidine synthase activity"/>
    <property type="evidence" value="ECO:0007669"/>
    <property type="project" value="UniProtKB-UniRule"/>
</dbReference>
<dbReference type="GO" id="GO:0005524">
    <property type="term" value="F:ATP binding"/>
    <property type="evidence" value="ECO:0007669"/>
    <property type="project" value="UniProtKB-KW"/>
</dbReference>
<dbReference type="PIRSF" id="PIRSF001586">
    <property type="entry name" value="FGAM_synth_I"/>
    <property type="match status" value="1"/>
</dbReference>
<protein>
    <recommendedName>
        <fullName evidence="8">Phosphoribosylformylglycinamidine synthase subunit PurQ</fullName>
        <shortName evidence="8">FGAM synthase</shortName>
        <ecNumber evidence="8">6.3.5.3</ecNumber>
    </recommendedName>
    <alternativeName>
        <fullName evidence="8">Formylglycinamide ribonucleotide amidotransferase subunit I</fullName>
        <shortName evidence="8">FGAR amidotransferase I</shortName>
        <shortName evidence="8">FGAR-AT I</shortName>
    </alternativeName>
    <alternativeName>
        <fullName evidence="8">Glutaminase PurQ</fullName>
        <ecNumber evidence="8">3.5.1.2</ecNumber>
    </alternativeName>
    <alternativeName>
        <fullName evidence="8">Phosphoribosylformylglycinamidine synthase subunit I</fullName>
    </alternativeName>
</protein>
<evidence type="ECO:0000256" key="1">
    <source>
        <dbReference type="ARBA" id="ARBA00022490"/>
    </source>
</evidence>